<dbReference type="InterPro" id="IPR009100">
    <property type="entry name" value="AcylCoA_DH/oxidase_NM_dom_sf"/>
</dbReference>
<evidence type="ECO:0000313" key="8">
    <source>
        <dbReference type="EMBL" id="TPG32463.1"/>
    </source>
</evidence>
<keyword evidence="5" id="KW-0560">Oxidoreductase</keyword>
<sequence>MRKRASARCSGPNWTSIFTRRLWSYRERTGLWTTNGCGASSSPCPDRFTLGPTRSSATSSLSACSVCRGDDAVYFEFTSDQTELRDGLRDLLTDACPSDVVRAAWSDGRGPVPQLWKQLGAVGLLGLLAPASRGGLDGTEIDLVFLLEECGRHAVPGPLGEHLAVAVPALVAADASECDQAISGDCVVTVADRSTDQLRWAATSDLVIHQTDDGLALSDAADMTILASCPSVDHSIASAAVTLGASRALPGADPTLAEHRAALAASAQLLGLADRMIAMATEHVTVRRQFGVPVGSQQAVKHLLASALVALEHARPVVYRAAWVLASAAGEPDLAVSFAKVYAGRAADVAARAALQCHGAIGYSWEHDLHLWMKRAWALSAAWGTTAQHQARVAAAVLDEA</sequence>
<feature type="domain" description="Acyl-CoA dehydrogenase/oxidase C-terminal" evidence="6">
    <location>
        <begin position="256"/>
        <end position="397"/>
    </location>
</feature>
<evidence type="ECO:0000259" key="7">
    <source>
        <dbReference type="Pfam" id="PF02771"/>
    </source>
</evidence>
<dbReference type="InterPro" id="IPR009075">
    <property type="entry name" value="AcylCo_DH/oxidase_C"/>
</dbReference>
<dbReference type="Gene3D" id="1.10.540.10">
    <property type="entry name" value="Acyl-CoA dehydrogenase/oxidase, N-terminal domain"/>
    <property type="match status" value="1"/>
</dbReference>
<dbReference type="Pfam" id="PF02771">
    <property type="entry name" value="Acyl-CoA_dh_N"/>
    <property type="match status" value="1"/>
</dbReference>
<evidence type="ECO:0000256" key="3">
    <source>
        <dbReference type="ARBA" id="ARBA00022630"/>
    </source>
</evidence>
<evidence type="ECO:0000256" key="5">
    <source>
        <dbReference type="ARBA" id="ARBA00023002"/>
    </source>
</evidence>
<accession>A0A502E499</accession>
<dbReference type="PANTHER" id="PTHR43884:SF20">
    <property type="entry name" value="ACYL-COA DEHYDROGENASE FADE28"/>
    <property type="match status" value="1"/>
</dbReference>
<evidence type="ECO:0000256" key="1">
    <source>
        <dbReference type="ARBA" id="ARBA00001974"/>
    </source>
</evidence>
<evidence type="ECO:0000256" key="4">
    <source>
        <dbReference type="ARBA" id="ARBA00022827"/>
    </source>
</evidence>
<keyword evidence="3" id="KW-0285">Flavoprotein</keyword>
<evidence type="ECO:0000313" key="9">
    <source>
        <dbReference type="Proteomes" id="UP000320095"/>
    </source>
</evidence>
<dbReference type="PANTHER" id="PTHR43884">
    <property type="entry name" value="ACYL-COA DEHYDROGENASE"/>
    <property type="match status" value="1"/>
</dbReference>
<dbReference type="AlphaFoldDB" id="A0A502E499"/>
<gene>
    <name evidence="8" type="ORF">EAH80_19525</name>
</gene>
<dbReference type="InterPro" id="IPR036250">
    <property type="entry name" value="AcylCo_DH-like_C"/>
</dbReference>
<comment type="caution">
    <text evidence="8">The sequence shown here is derived from an EMBL/GenBank/DDBJ whole genome shotgun (WGS) entry which is preliminary data.</text>
</comment>
<dbReference type="EMBL" id="RCZG01000008">
    <property type="protein sequence ID" value="TPG32463.1"/>
    <property type="molecule type" value="Genomic_DNA"/>
</dbReference>
<dbReference type="InterPro" id="IPR013786">
    <property type="entry name" value="AcylCoA_DH/ox_N"/>
</dbReference>
<feature type="domain" description="Acyl-CoA dehydrogenase/oxidase N-terminal" evidence="7">
    <location>
        <begin position="78"/>
        <end position="163"/>
    </location>
</feature>
<evidence type="ECO:0000259" key="6">
    <source>
        <dbReference type="Pfam" id="PF00441"/>
    </source>
</evidence>
<comment type="cofactor">
    <cofactor evidence="1">
        <name>FAD</name>
        <dbReference type="ChEBI" id="CHEBI:57692"/>
    </cofactor>
</comment>
<dbReference type="Proteomes" id="UP000320095">
    <property type="component" value="Unassembled WGS sequence"/>
</dbReference>
<dbReference type="SUPFAM" id="SSF56645">
    <property type="entry name" value="Acyl-CoA dehydrogenase NM domain-like"/>
    <property type="match status" value="1"/>
</dbReference>
<dbReference type="GO" id="GO:0003995">
    <property type="term" value="F:acyl-CoA dehydrogenase activity"/>
    <property type="evidence" value="ECO:0007669"/>
    <property type="project" value="TreeGrafter"/>
</dbReference>
<keyword evidence="4" id="KW-0274">FAD</keyword>
<name>A0A502E499_9MYCO</name>
<protein>
    <submittedName>
        <fullName evidence="8">Acyl-CoA dehydrogenase</fullName>
    </submittedName>
</protein>
<proteinExistence type="inferred from homology"/>
<dbReference type="Pfam" id="PF00441">
    <property type="entry name" value="Acyl-CoA_dh_1"/>
    <property type="match status" value="1"/>
</dbReference>
<dbReference type="Gene3D" id="1.20.140.10">
    <property type="entry name" value="Butyryl-CoA Dehydrogenase, subunit A, domain 3"/>
    <property type="match status" value="1"/>
</dbReference>
<dbReference type="GO" id="GO:0050660">
    <property type="term" value="F:flavin adenine dinucleotide binding"/>
    <property type="evidence" value="ECO:0007669"/>
    <property type="project" value="InterPro"/>
</dbReference>
<comment type="similarity">
    <text evidence="2">Belongs to the acyl-CoA dehydrogenase family.</text>
</comment>
<reference evidence="8 9" key="1">
    <citation type="journal article" date="2019" name="Environ. Microbiol.">
        <title>Species interactions and distinct microbial communities in high Arctic permafrost affected cryosols are associated with the CH4 and CO2 gas fluxes.</title>
        <authorList>
            <person name="Altshuler I."/>
            <person name="Hamel J."/>
            <person name="Turney S."/>
            <person name="Magnuson E."/>
            <person name="Levesque R."/>
            <person name="Greer C."/>
            <person name="Whyte L.G."/>
        </authorList>
    </citation>
    <scope>NUCLEOTIDE SEQUENCE [LARGE SCALE GENOMIC DNA]</scope>
    <source>
        <strain evidence="8 9">S5.20</strain>
    </source>
</reference>
<organism evidence="8 9">
    <name type="scientific">Mycolicibacterium hodleri</name>
    <dbReference type="NCBI Taxonomy" id="49897"/>
    <lineage>
        <taxon>Bacteria</taxon>
        <taxon>Bacillati</taxon>
        <taxon>Actinomycetota</taxon>
        <taxon>Actinomycetes</taxon>
        <taxon>Mycobacteriales</taxon>
        <taxon>Mycobacteriaceae</taxon>
        <taxon>Mycolicibacterium</taxon>
    </lineage>
</organism>
<dbReference type="SUPFAM" id="SSF47203">
    <property type="entry name" value="Acyl-CoA dehydrogenase C-terminal domain-like"/>
    <property type="match status" value="1"/>
</dbReference>
<dbReference type="InterPro" id="IPR037069">
    <property type="entry name" value="AcylCoA_DH/ox_N_sf"/>
</dbReference>
<evidence type="ECO:0000256" key="2">
    <source>
        <dbReference type="ARBA" id="ARBA00009347"/>
    </source>
</evidence>
<keyword evidence="9" id="KW-1185">Reference proteome</keyword>